<keyword evidence="1" id="KW-0732">Signal</keyword>
<name>A0A2G5TTD2_9PELO</name>
<sequence length="467" mass="49401">MIVVLTLFLFLLGGTDGQSYMVRHNEPRISACRSCGDFGNLTVPGGDQPTVGFFNVSTVRDANDCKIAVFQCVVLNPKCIATSYVVDASGNRLMNYPPSSTISDGGSMTCTVLSTGAGWRFNRGWAEFRCNFTCTGEDEGGSDDGMPNVDLTFPTEKTTLSTVTTVEPTTTTDDGRTKTCGSCSPFLNRTVPGGDQPTNGFYIVDMVRDANDCDVAVFKCVVFDPRCVATSYVNDASGNRLMTYPANNKTSEGGNMTCTVLSSGAGWRYNGVPAEFGCDFKCDITTTVEPTTTVTTVEPTTGQTCKICSGSTNRTIPGGDRPTNGYYIASYGSDENGCNAFFQCVVVNSNCTATLNVLGSNGKQLMTYPPSNTVSQGGNMTCSGAADSAGWLFNGEWAQVTCDFDCGDTTTTVQPTTPTTTTTTVKPTTTSVKPTTTAVASTTVQPTTDDDVCYCDCEEGSDGGGYY</sequence>
<feature type="signal peptide" evidence="1">
    <location>
        <begin position="1"/>
        <end position="17"/>
    </location>
</feature>
<evidence type="ECO:0000313" key="2">
    <source>
        <dbReference type="EMBL" id="PIC30513.1"/>
    </source>
</evidence>
<protein>
    <recommendedName>
        <fullName evidence="4">DUF281 domain-containing protein</fullName>
    </recommendedName>
</protein>
<comment type="caution">
    <text evidence="2">The sequence shown here is derived from an EMBL/GenBank/DDBJ whole genome shotgun (WGS) entry which is preliminary data.</text>
</comment>
<gene>
    <name evidence="2" type="primary">Cnig_chr_V.g21726</name>
    <name evidence="2" type="ORF">B9Z55_021726</name>
</gene>
<dbReference type="EMBL" id="PDUG01000005">
    <property type="protein sequence ID" value="PIC30513.1"/>
    <property type="molecule type" value="Genomic_DNA"/>
</dbReference>
<keyword evidence="3" id="KW-1185">Reference proteome</keyword>
<feature type="chain" id="PRO_5013573018" description="DUF281 domain-containing protein" evidence="1">
    <location>
        <begin position="18"/>
        <end position="467"/>
    </location>
</feature>
<accession>A0A2G5TTD2</accession>
<evidence type="ECO:0000256" key="1">
    <source>
        <dbReference type="SAM" id="SignalP"/>
    </source>
</evidence>
<evidence type="ECO:0008006" key="4">
    <source>
        <dbReference type="Google" id="ProtNLM"/>
    </source>
</evidence>
<organism evidence="2 3">
    <name type="scientific">Caenorhabditis nigoni</name>
    <dbReference type="NCBI Taxonomy" id="1611254"/>
    <lineage>
        <taxon>Eukaryota</taxon>
        <taxon>Metazoa</taxon>
        <taxon>Ecdysozoa</taxon>
        <taxon>Nematoda</taxon>
        <taxon>Chromadorea</taxon>
        <taxon>Rhabditida</taxon>
        <taxon>Rhabditina</taxon>
        <taxon>Rhabditomorpha</taxon>
        <taxon>Rhabditoidea</taxon>
        <taxon>Rhabditidae</taxon>
        <taxon>Peloderinae</taxon>
        <taxon>Caenorhabditis</taxon>
    </lineage>
</organism>
<dbReference type="AlphaFoldDB" id="A0A2G5TTD2"/>
<evidence type="ECO:0000313" key="3">
    <source>
        <dbReference type="Proteomes" id="UP000230233"/>
    </source>
</evidence>
<proteinExistence type="predicted"/>
<reference evidence="3" key="1">
    <citation type="submission" date="2017-10" db="EMBL/GenBank/DDBJ databases">
        <title>Rapid genome shrinkage in a self-fertile nematode reveals novel sperm competition proteins.</title>
        <authorList>
            <person name="Yin D."/>
            <person name="Schwarz E.M."/>
            <person name="Thomas C.G."/>
            <person name="Felde R.L."/>
            <person name="Korf I.F."/>
            <person name="Cutter A.D."/>
            <person name="Schartner C.M."/>
            <person name="Ralston E.J."/>
            <person name="Meyer B.J."/>
            <person name="Haag E.S."/>
        </authorList>
    </citation>
    <scope>NUCLEOTIDE SEQUENCE [LARGE SCALE GENOMIC DNA]</scope>
    <source>
        <strain evidence="3">JU1422</strain>
    </source>
</reference>
<dbReference type="Proteomes" id="UP000230233">
    <property type="component" value="Chromosome V"/>
</dbReference>
<dbReference type="OrthoDB" id="5908313at2759"/>